<reference evidence="3 4" key="1">
    <citation type="journal article" date="2021" name="Nat. Commun.">
        <title>Genetic determinants of endophytism in the Arabidopsis root mycobiome.</title>
        <authorList>
            <person name="Mesny F."/>
            <person name="Miyauchi S."/>
            <person name="Thiergart T."/>
            <person name="Pickel B."/>
            <person name="Atanasova L."/>
            <person name="Karlsson M."/>
            <person name="Huettel B."/>
            <person name="Barry K.W."/>
            <person name="Haridas S."/>
            <person name="Chen C."/>
            <person name="Bauer D."/>
            <person name="Andreopoulos W."/>
            <person name="Pangilinan J."/>
            <person name="LaButti K."/>
            <person name="Riley R."/>
            <person name="Lipzen A."/>
            <person name="Clum A."/>
            <person name="Drula E."/>
            <person name="Henrissat B."/>
            <person name="Kohler A."/>
            <person name="Grigoriev I.V."/>
            <person name="Martin F.M."/>
            <person name="Hacquard S."/>
        </authorList>
    </citation>
    <scope>NUCLEOTIDE SEQUENCE [LARGE SCALE GENOMIC DNA]</scope>
    <source>
        <strain evidence="3 4">MPI-CAGE-CH-0241</strain>
    </source>
</reference>
<dbReference type="OrthoDB" id="4188028at2759"/>
<feature type="compositionally biased region" description="Pro residues" evidence="2">
    <location>
        <begin position="971"/>
        <end position="982"/>
    </location>
</feature>
<feature type="compositionally biased region" description="Basic and acidic residues" evidence="2">
    <location>
        <begin position="1074"/>
        <end position="1086"/>
    </location>
</feature>
<feature type="coiled-coil region" evidence="1">
    <location>
        <begin position="113"/>
        <end position="140"/>
    </location>
</feature>
<feature type="region of interest" description="Disordered" evidence="2">
    <location>
        <begin position="238"/>
        <end position="371"/>
    </location>
</feature>
<feature type="compositionally biased region" description="Pro residues" evidence="2">
    <location>
        <begin position="818"/>
        <end position="828"/>
    </location>
</feature>
<feature type="compositionally biased region" description="Polar residues" evidence="2">
    <location>
        <begin position="1137"/>
        <end position="1162"/>
    </location>
</feature>
<feature type="region of interest" description="Disordered" evidence="2">
    <location>
        <begin position="756"/>
        <end position="1312"/>
    </location>
</feature>
<dbReference type="EMBL" id="JAGPYM010000009">
    <property type="protein sequence ID" value="KAH6890504.1"/>
    <property type="molecule type" value="Genomic_DNA"/>
</dbReference>
<comment type="caution">
    <text evidence="3">The sequence shown here is derived from an EMBL/GenBank/DDBJ whole genome shotgun (WGS) entry which is preliminary data.</text>
</comment>
<keyword evidence="1" id="KW-0175">Coiled coil</keyword>
<feature type="region of interest" description="Disordered" evidence="2">
    <location>
        <begin position="1"/>
        <end position="61"/>
    </location>
</feature>
<feature type="compositionally biased region" description="Polar residues" evidence="2">
    <location>
        <begin position="993"/>
        <end position="1005"/>
    </location>
</feature>
<dbReference type="Proteomes" id="UP000777438">
    <property type="component" value="Unassembled WGS sequence"/>
</dbReference>
<evidence type="ECO:0000313" key="4">
    <source>
        <dbReference type="Proteomes" id="UP000777438"/>
    </source>
</evidence>
<sequence>MPAENESPAKEPAARGRGRGGRGRGGRGRGGGRGGSNAVVSKTAAAAKTGRGGSRRGRAKNFADSRVQAAYERQRHLKATYQAVAHALKPALQELAERSIDEVIQDPEAYKKSDNYQYVLEELEQNLERKLAQHKRRFEQDMKLAEDMFRADNYVAEQEFTNGFNDIEEQFYQSQENRARILSALHAKNLPVDVRDDQYAFKVITDEHFDKDFGIYEAYKNGHLVPYPSRVEGTEMWQKARDAEAAAPQVAIAPTNTRGGRGRGRGGIKRRAAEQPEGQPTPKKVTRGTEDTADAEARGPAPAKGLLASAAEVEETPEGTPGDEESVPASPEPPVFPNGFASAALMKAQRKLPAREKSPPLPKNTTEPDEYGFRVYNQGRTFRDRAGNSRLLAPHLFWFDDWEIGFRDTTNDSSKNHTRAKRGKYLDTPNSNGMHFDHWCNGYDFSNTTPEDFDQEIVKRYGVHPKYGVPLPHQPQPFVAPSPYDMPGKPVVYIANPSGRVHHASRSFLKVTNNRRFDDNPLRTKMKASMRRFCKMDDDINMEDISIEDYVRSDEELRSKSLGTAVKELESRPVVKEEESEREEETPEPETIPEPESTGFSDLSILTFAGAFLEAQESTAKAARPAPKPARYDAIRDVFTDSKPAARPTPTTDTNMGLNMLAMLSNVVSTADNPNAINGLGIKVVTNDSIPESDLRSTIPESDLRSTIPESDLRGAMPESSLRSTISEPERRNIMHESDLRNTIPRGNEYPPVVANHAPVDPRYNPSEPHQGYAQSQPHAQPSMQSVGPVHTHPAEVMPYPPVHDHAVPPHQSVRPSEYPPHPPPGPPMQDRGAYMPHGAYQNPDRRDVHMAAGRPIDPGYHPRRMSGYADDPAYSRSYWQPGPPPGPPAPPTAAPGLSPHFQPQSLSSRIPFSLNGSAEPLPPLRPPRGRNQSVEEGMMDPNMRPGVHNGLGAPYYPHGPSRSYHGYSGPEPPHAPPPPLQPITTDRILPNPQASNQGYMTSPNLGYAHQVLSPTYANPPSMAPMAQSPQETPPGLPTSAHHHRSTPSGDAGNKYRKLQPAPVPAHRNWPNKPELKTIPYDHKETGSAAALPSSGPTQIRGWNGKESSSDSPSQQPQDRPRFIVRFAIPFMGKSSPLLSDSVSNEATSEVSKSTSETPSENSSKKASKRITFKKPSPEVVVIEPQAPTAWQGTKRKVSELPQEQGATPLKRRLRPRKPPVEPEVVITEVRPSTKSRKPTPAAKKKPTTTRKPTRRGKIPKEEPQIDAEEKPAINARASVEVQDVKPKRKQTRLKLTNNSKTAIEIPSTDEE</sequence>
<feature type="compositionally biased region" description="Basic residues" evidence="2">
    <location>
        <begin position="260"/>
        <end position="270"/>
    </location>
</feature>
<feature type="region of interest" description="Disordered" evidence="2">
    <location>
        <begin position="569"/>
        <end position="600"/>
    </location>
</feature>
<gene>
    <name evidence="3" type="ORF">B0T10DRAFT_528784</name>
</gene>
<feature type="region of interest" description="Disordered" evidence="2">
    <location>
        <begin position="705"/>
        <end position="727"/>
    </location>
</feature>
<proteinExistence type="predicted"/>
<protein>
    <submittedName>
        <fullName evidence="3">Uncharacterized protein</fullName>
    </submittedName>
</protein>
<feature type="compositionally biased region" description="Basic residues" evidence="2">
    <location>
        <begin position="1234"/>
        <end position="1258"/>
    </location>
</feature>
<evidence type="ECO:0000256" key="1">
    <source>
        <dbReference type="SAM" id="Coils"/>
    </source>
</evidence>
<evidence type="ECO:0000313" key="3">
    <source>
        <dbReference type="EMBL" id="KAH6890504.1"/>
    </source>
</evidence>
<feature type="compositionally biased region" description="Basic and acidic residues" evidence="2">
    <location>
        <begin position="569"/>
        <end position="579"/>
    </location>
</feature>
<accession>A0A9P8W895</accession>
<keyword evidence="4" id="KW-1185">Reference proteome</keyword>
<feature type="compositionally biased region" description="Polar residues" evidence="2">
    <location>
        <begin position="902"/>
        <end position="917"/>
    </location>
</feature>
<organism evidence="3 4">
    <name type="scientific">Thelonectria olida</name>
    <dbReference type="NCBI Taxonomy" id="1576542"/>
    <lineage>
        <taxon>Eukaryota</taxon>
        <taxon>Fungi</taxon>
        <taxon>Dikarya</taxon>
        <taxon>Ascomycota</taxon>
        <taxon>Pezizomycotina</taxon>
        <taxon>Sordariomycetes</taxon>
        <taxon>Hypocreomycetidae</taxon>
        <taxon>Hypocreales</taxon>
        <taxon>Nectriaceae</taxon>
        <taxon>Thelonectria</taxon>
    </lineage>
</organism>
<feature type="compositionally biased region" description="Low complexity" evidence="2">
    <location>
        <begin position="36"/>
        <end position="49"/>
    </location>
</feature>
<feature type="compositionally biased region" description="Acidic residues" evidence="2">
    <location>
        <begin position="312"/>
        <end position="326"/>
    </location>
</feature>
<evidence type="ECO:0000256" key="2">
    <source>
        <dbReference type="SAM" id="MobiDB-lite"/>
    </source>
</evidence>
<feature type="compositionally biased region" description="Polar residues" evidence="2">
    <location>
        <begin position="773"/>
        <end position="786"/>
    </location>
</feature>
<feature type="compositionally biased region" description="Basic residues" evidence="2">
    <location>
        <begin position="16"/>
        <end position="27"/>
    </location>
</feature>
<feature type="compositionally biased region" description="Pro residues" evidence="2">
    <location>
        <begin position="882"/>
        <end position="894"/>
    </location>
</feature>
<name>A0A9P8W895_9HYPO</name>
<feature type="compositionally biased region" description="Basic and acidic residues" evidence="2">
    <location>
        <begin position="1259"/>
        <end position="1272"/>
    </location>
</feature>
<feature type="compositionally biased region" description="Acidic residues" evidence="2">
    <location>
        <begin position="580"/>
        <end position="593"/>
    </location>
</feature>